<dbReference type="Pfam" id="PF13384">
    <property type="entry name" value="HTH_23"/>
    <property type="match status" value="1"/>
</dbReference>
<dbReference type="Proteomes" id="UP001221757">
    <property type="component" value="Unassembled WGS sequence"/>
</dbReference>
<accession>A0AAD7DTT0</accession>
<dbReference type="Gene3D" id="1.10.10.10">
    <property type="entry name" value="Winged helix-like DNA-binding domain superfamily/Winged helix DNA-binding domain"/>
    <property type="match status" value="1"/>
</dbReference>
<protein>
    <recommendedName>
        <fullName evidence="3">Paired domain-containing protein</fullName>
    </recommendedName>
</protein>
<evidence type="ECO:0000313" key="2">
    <source>
        <dbReference type="Proteomes" id="UP001221757"/>
    </source>
</evidence>
<dbReference type="InterPro" id="IPR036388">
    <property type="entry name" value="WH-like_DNA-bd_sf"/>
</dbReference>
<dbReference type="SUPFAM" id="SSF46689">
    <property type="entry name" value="Homeodomain-like"/>
    <property type="match status" value="1"/>
</dbReference>
<organism evidence="1 2">
    <name type="scientific">Mycena rosella</name>
    <name type="common">Pink bonnet</name>
    <name type="synonym">Agaricus rosellus</name>
    <dbReference type="NCBI Taxonomy" id="1033263"/>
    <lineage>
        <taxon>Eukaryota</taxon>
        <taxon>Fungi</taxon>
        <taxon>Dikarya</taxon>
        <taxon>Basidiomycota</taxon>
        <taxon>Agaricomycotina</taxon>
        <taxon>Agaricomycetes</taxon>
        <taxon>Agaricomycetidae</taxon>
        <taxon>Agaricales</taxon>
        <taxon>Marasmiineae</taxon>
        <taxon>Mycenaceae</taxon>
        <taxon>Mycena</taxon>
    </lineage>
</organism>
<evidence type="ECO:0008006" key="3">
    <source>
        <dbReference type="Google" id="ProtNLM"/>
    </source>
</evidence>
<name>A0AAD7DTT0_MYCRO</name>
<gene>
    <name evidence="1" type="ORF">B0H17DRAFT_296740</name>
</gene>
<reference evidence="1" key="1">
    <citation type="submission" date="2023-03" db="EMBL/GenBank/DDBJ databases">
        <title>Massive genome expansion in bonnet fungi (Mycena s.s.) driven by repeated elements and novel gene families across ecological guilds.</title>
        <authorList>
            <consortium name="Lawrence Berkeley National Laboratory"/>
            <person name="Harder C.B."/>
            <person name="Miyauchi S."/>
            <person name="Viragh M."/>
            <person name="Kuo A."/>
            <person name="Thoen E."/>
            <person name="Andreopoulos B."/>
            <person name="Lu D."/>
            <person name="Skrede I."/>
            <person name="Drula E."/>
            <person name="Henrissat B."/>
            <person name="Morin E."/>
            <person name="Kohler A."/>
            <person name="Barry K."/>
            <person name="LaButti K."/>
            <person name="Morin E."/>
            <person name="Salamov A."/>
            <person name="Lipzen A."/>
            <person name="Mereny Z."/>
            <person name="Hegedus B."/>
            <person name="Baldrian P."/>
            <person name="Stursova M."/>
            <person name="Weitz H."/>
            <person name="Taylor A."/>
            <person name="Grigoriev I.V."/>
            <person name="Nagy L.G."/>
            <person name="Martin F."/>
            <person name="Kauserud H."/>
        </authorList>
    </citation>
    <scope>NUCLEOTIDE SEQUENCE</scope>
    <source>
        <strain evidence="1">CBHHK067</strain>
    </source>
</reference>
<dbReference type="InterPro" id="IPR009057">
    <property type="entry name" value="Homeodomain-like_sf"/>
</dbReference>
<proteinExistence type="predicted"/>
<sequence>MARGNKKDIPVEIQKLVVHLYLKGRKQADIAIDLQISDRSVKNILRRYRLEREGHAPPVRRRGRPRSLTVMDVDFLVGLIERTPTSICTSRKSNCEICVMLRSRC</sequence>
<keyword evidence="2" id="KW-1185">Reference proteome</keyword>
<dbReference type="EMBL" id="JARKIE010000022">
    <property type="protein sequence ID" value="KAJ7699592.1"/>
    <property type="molecule type" value="Genomic_DNA"/>
</dbReference>
<evidence type="ECO:0000313" key="1">
    <source>
        <dbReference type="EMBL" id="KAJ7699592.1"/>
    </source>
</evidence>
<dbReference type="AlphaFoldDB" id="A0AAD7DTT0"/>
<comment type="caution">
    <text evidence="1">The sequence shown here is derived from an EMBL/GenBank/DDBJ whole genome shotgun (WGS) entry which is preliminary data.</text>
</comment>